<comment type="caution">
    <text evidence="1">The sequence shown here is derived from an EMBL/GenBank/DDBJ whole genome shotgun (WGS) entry which is preliminary data.</text>
</comment>
<sequence>MEQKLVILRGASCSGKTTIAESLRDYDARIAWISIDNFKRIFSNFQDAALDDVNKSAIIALRDILSRGFSVIVDGIFKKPEHIQAVVREGEKMNISVVIYQLDCSLETLKLRDKSRKG</sequence>
<name>A0A2M8KRY7_9BACT</name>
<dbReference type="Proteomes" id="UP000229554">
    <property type="component" value="Unassembled WGS sequence"/>
</dbReference>
<organism evidence="1 2">
    <name type="scientific">Candidatus Roizmanbacteria bacterium CG10_big_fil_rev_8_21_14_0_10_39_6</name>
    <dbReference type="NCBI Taxonomy" id="1974853"/>
    <lineage>
        <taxon>Bacteria</taxon>
        <taxon>Candidatus Roizmaniibacteriota</taxon>
    </lineage>
</organism>
<dbReference type="Pfam" id="PF13671">
    <property type="entry name" value="AAA_33"/>
    <property type="match status" value="1"/>
</dbReference>
<evidence type="ECO:0000313" key="2">
    <source>
        <dbReference type="Proteomes" id="UP000229554"/>
    </source>
</evidence>
<evidence type="ECO:0000313" key="1">
    <source>
        <dbReference type="EMBL" id="PJE62687.1"/>
    </source>
</evidence>
<gene>
    <name evidence="1" type="ORF">COU88_03675</name>
</gene>
<dbReference type="Gene3D" id="3.40.50.300">
    <property type="entry name" value="P-loop containing nucleotide triphosphate hydrolases"/>
    <property type="match status" value="1"/>
</dbReference>
<evidence type="ECO:0008006" key="3">
    <source>
        <dbReference type="Google" id="ProtNLM"/>
    </source>
</evidence>
<dbReference type="EMBL" id="PFED01000146">
    <property type="protein sequence ID" value="PJE62687.1"/>
    <property type="molecule type" value="Genomic_DNA"/>
</dbReference>
<dbReference type="AlphaFoldDB" id="A0A2M8KRY7"/>
<dbReference type="SUPFAM" id="SSF52540">
    <property type="entry name" value="P-loop containing nucleoside triphosphate hydrolases"/>
    <property type="match status" value="1"/>
</dbReference>
<reference evidence="2" key="1">
    <citation type="submission" date="2017-09" db="EMBL/GenBank/DDBJ databases">
        <title>Depth-based differentiation of microbial function through sediment-hosted aquifers and enrichment of novel symbionts in the deep terrestrial subsurface.</title>
        <authorList>
            <person name="Probst A.J."/>
            <person name="Ladd B."/>
            <person name="Jarett J.K."/>
            <person name="Geller-Mcgrath D.E."/>
            <person name="Sieber C.M.K."/>
            <person name="Emerson J.B."/>
            <person name="Anantharaman K."/>
            <person name="Thomas B.C."/>
            <person name="Malmstrom R."/>
            <person name="Stieglmeier M."/>
            <person name="Klingl A."/>
            <person name="Woyke T."/>
            <person name="Ryan C.M."/>
            <person name="Banfield J.F."/>
        </authorList>
    </citation>
    <scope>NUCLEOTIDE SEQUENCE [LARGE SCALE GENOMIC DNA]</scope>
</reference>
<accession>A0A2M8KRY7</accession>
<feature type="non-terminal residue" evidence="1">
    <location>
        <position position="118"/>
    </location>
</feature>
<protein>
    <recommendedName>
        <fullName evidence="3">UDP-N-acetylglucosamine kinase</fullName>
    </recommendedName>
</protein>
<dbReference type="InterPro" id="IPR027417">
    <property type="entry name" value="P-loop_NTPase"/>
</dbReference>
<proteinExistence type="predicted"/>